<evidence type="ECO:0000313" key="1">
    <source>
        <dbReference type="EnsemblMetazoa" id="ACHR014286-PA"/>
    </source>
</evidence>
<sequence length="80" mass="8711">MLDERSIPSPKSCSWNVPAFSSTSVVVSTGSMSEGFMMVDSNNRSPSSFRRISFSRRRCSSSEFECCCACSGLKSSSFEG</sequence>
<protein>
    <submittedName>
        <fullName evidence="1">Uncharacterized protein</fullName>
    </submittedName>
</protein>
<dbReference type="Proteomes" id="UP000075881">
    <property type="component" value="Unassembled WGS sequence"/>
</dbReference>
<keyword evidence="2" id="KW-1185">Reference proteome</keyword>
<name>A0A182KIL5_9DIPT</name>
<dbReference type="EnsemblMetazoa" id="ACHR014286-RA">
    <property type="protein sequence ID" value="ACHR014286-PA"/>
    <property type="gene ID" value="ACHR014286"/>
</dbReference>
<dbReference type="AlphaFoldDB" id="A0A182KIL5"/>
<dbReference type="VEuPathDB" id="VectorBase:ACHR014286"/>
<accession>A0A182KIL5</accession>
<proteinExistence type="predicted"/>
<organism evidence="1 2">
    <name type="scientific">Anopheles christyi</name>
    <dbReference type="NCBI Taxonomy" id="43041"/>
    <lineage>
        <taxon>Eukaryota</taxon>
        <taxon>Metazoa</taxon>
        <taxon>Ecdysozoa</taxon>
        <taxon>Arthropoda</taxon>
        <taxon>Hexapoda</taxon>
        <taxon>Insecta</taxon>
        <taxon>Pterygota</taxon>
        <taxon>Neoptera</taxon>
        <taxon>Endopterygota</taxon>
        <taxon>Diptera</taxon>
        <taxon>Nematocera</taxon>
        <taxon>Culicoidea</taxon>
        <taxon>Culicidae</taxon>
        <taxon>Anophelinae</taxon>
        <taxon>Anopheles</taxon>
    </lineage>
</organism>
<reference evidence="2" key="1">
    <citation type="submission" date="2013-03" db="EMBL/GenBank/DDBJ databases">
        <title>The Genome Sequence of Anopheles christyi ACHKN1017.</title>
        <authorList>
            <consortium name="The Broad Institute Genomics Platform"/>
            <person name="Neafsey D.E."/>
            <person name="Besansky N."/>
            <person name="Walker B."/>
            <person name="Young S.K."/>
            <person name="Zeng Q."/>
            <person name="Gargeya S."/>
            <person name="Fitzgerald M."/>
            <person name="Haas B."/>
            <person name="Abouelleil A."/>
            <person name="Allen A.W."/>
            <person name="Alvarado L."/>
            <person name="Arachchi H.M."/>
            <person name="Berlin A.M."/>
            <person name="Chapman S.B."/>
            <person name="Gainer-Dewar J."/>
            <person name="Goldberg J."/>
            <person name="Griggs A."/>
            <person name="Gujja S."/>
            <person name="Hansen M."/>
            <person name="Howarth C."/>
            <person name="Imamovic A."/>
            <person name="Ireland A."/>
            <person name="Larimer J."/>
            <person name="McCowan C."/>
            <person name="Murphy C."/>
            <person name="Pearson M."/>
            <person name="Poon T.W."/>
            <person name="Priest M."/>
            <person name="Roberts A."/>
            <person name="Saif S."/>
            <person name="Shea T."/>
            <person name="Sisk P."/>
            <person name="Sykes S."/>
            <person name="Wortman J."/>
            <person name="Nusbaum C."/>
            <person name="Birren B."/>
        </authorList>
    </citation>
    <scope>NUCLEOTIDE SEQUENCE [LARGE SCALE GENOMIC DNA]</scope>
    <source>
        <strain evidence="2">ACHKN1017</strain>
    </source>
</reference>
<evidence type="ECO:0000313" key="2">
    <source>
        <dbReference type="Proteomes" id="UP000075881"/>
    </source>
</evidence>
<reference evidence="1" key="2">
    <citation type="submission" date="2020-05" db="UniProtKB">
        <authorList>
            <consortium name="EnsemblMetazoa"/>
        </authorList>
    </citation>
    <scope>IDENTIFICATION</scope>
    <source>
        <strain evidence="1">ACHKN1017</strain>
    </source>
</reference>